<dbReference type="InterPro" id="IPR001509">
    <property type="entry name" value="Epimerase_deHydtase"/>
</dbReference>
<dbReference type="SUPFAM" id="SSF51735">
    <property type="entry name" value="NAD(P)-binding Rossmann-fold domains"/>
    <property type="match status" value="1"/>
</dbReference>
<proteinExistence type="predicted"/>
<dbReference type="RefSeq" id="WP_306161606.1">
    <property type="nucleotide sequence ID" value="NZ_CP132315.1"/>
</dbReference>
<sequence length="332" mass="36420">MSRYLVTGATGFLGGAIVRRLRENGEHVIATGRDRNKLDALPLENQKCGVSLDLATVDTVALAATIGGLDCIIHCAGLSSPWGRRSEFEYSNIRATEKIIAVAKACGVRHFIHISTPAIYFRFRDQWNVAEDCTLPQPVNEYARSKALAERLILESGIPYTIVRPRGLYGRGDTSLLPRLISAAKAAPLPRFRNGRAATDITHVDDVVDAIMTIAGRREDAVGEIFNVSGGEAISIEHIVEQAARASGVVPVWRNLPLLPARLAVRTGELLARLKPTRPEPRVTSYSLGIFAFSQTLDLSRINQRLQWRPAISWEEGFARTFPGKAMDRGKG</sequence>
<evidence type="ECO:0000313" key="2">
    <source>
        <dbReference type="EMBL" id="WLS05132.1"/>
    </source>
</evidence>
<dbReference type="InterPro" id="IPR036291">
    <property type="entry name" value="NAD(P)-bd_dom_sf"/>
</dbReference>
<reference evidence="2 3" key="1">
    <citation type="submission" date="2023-08" db="EMBL/GenBank/DDBJ databases">
        <title>Pathogen: clinical or host-associated sample.</title>
        <authorList>
            <person name="Hergert J."/>
            <person name="Casey R."/>
            <person name="Wagner J."/>
            <person name="Young E.L."/>
            <person name="Oakeson K.F."/>
        </authorList>
    </citation>
    <scope>NUCLEOTIDE SEQUENCE [LARGE SCALE GENOMIC DNA]</scope>
    <source>
        <strain evidence="2 3">UPHL-collab-2</strain>
        <plasmid evidence="2 3">unnamed1</plasmid>
    </source>
</reference>
<dbReference type="PANTHER" id="PTHR43245:SF46">
    <property type="entry name" value="NUCLEOSIDE-DIPHOSPHATE-SUGAR EPIMERASE"/>
    <property type="match status" value="1"/>
</dbReference>
<keyword evidence="2" id="KW-0614">Plasmid</keyword>
<evidence type="ECO:0000313" key="3">
    <source>
        <dbReference type="Proteomes" id="UP001225788"/>
    </source>
</evidence>
<dbReference type="Gene3D" id="3.40.50.720">
    <property type="entry name" value="NAD(P)-binding Rossmann-like Domain"/>
    <property type="match status" value="1"/>
</dbReference>
<protein>
    <submittedName>
        <fullName evidence="2">NAD(P)-dependent oxidoreductase</fullName>
    </submittedName>
</protein>
<feature type="domain" description="NAD-dependent epimerase/dehydratase" evidence="1">
    <location>
        <begin position="5"/>
        <end position="228"/>
    </location>
</feature>
<evidence type="ECO:0000259" key="1">
    <source>
        <dbReference type="Pfam" id="PF01370"/>
    </source>
</evidence>
<dbReference type="PANTHER" id="PTHR43245">
    <property type="entry name" value="BIFUNCTIONAL POLYMYXIN RESISTANCE PROTEIN ARNA"/>
    <property type="match status" value="1"/>
</dbReference>
<name>A0ABY9KDT2_9HYPH</name>
<dbReference type="InterPro" id="IPR050177">
    <property type="entry name" value="Lipid_A_modif_metabolic_enz"/>
</dbReference>
<organism evidence="2 3">
    <name type="scientific">Shinella oryzae</name>
    <dbReference type="NCBI Taxonomy" id="2871820"/>
    <lineage>
        <taxon>Bacteria</taxon>
        <taxon>Pseudomonadati</taxon>
        <taxon>Pseudomonadota</taxon>
        <taxon>Alphaproteobacteria</taxon>
        <taxon>Hyphomicrobiales</taxon>
        <taxon>Rhizobiaceae</taxon>
        <taxon>Shinella</taxon>
    </lineage>
</organism>
<gene>
    <name evidence="2" type="ORF">Q9315_23505</name>
</gene>
<keyword evidence="3" id="KW-1185">Reference proteome</keyword>
<dbReference type="EMBL" id="CP132315">
    <property type="protein sequence ID" value="WLS05132.1"/>
    <property type="molecule type" value="Genomic_DNA"/>
</dbReference>
<dbReference type="Proteomes" id="UP001225788">
    <property type="component" value="Plasmid unnamed1"/>
</dbReference>
<dbReference type="Pfam" id="PF01370">
    <property type="entry name" value="Epimerase"/>
    <property type="match status" value="1"/>
</dbReference>
<accession>A0ABY9KDT2</accession>
<geneLocation type="plasmid" evidence="2 3">
    <name>unnamed1</name>
</geneLocation>